<keyword evidence="1" id="KW-1133">Transmembrane helix</keyword>
<name>A0ABU5PQP6_9BACL</name>
<keyword evidence="1" id="KW-0812">Transmembrane</keyword>
<keyword evidence="1" id="KW-0472">Membrane</keyword>
<protein>
    <submittedName>
        <fullName evidence="2">Type II secretion system protein</fullName>
    </submittedName>
</protein>
<proteinExistence type="predicted"/>
<organism evidence="2 3">
    <name type="scientific">Paenibacillus phoenicis</name>
    <dbReference type="NCBI Taxonomy" id="554117"/>
    <lineage>
        <taxon>Bacteria</taxon>
        <taxon>Bacillati</taxon>
        <taxon>Bacillota</taxon>
        <taxon>Bacilli</taxon>
        <taxon>Bacillales</taxon>
        <taxon>Paenibacillaceae</taxon>
        <taxon>Paenibacillus</taxon>
    </lineage>
</organism>
<sequence length="160" mass="17501">MEPAYRQKKSPLLRAFAREDGLTLLEVALALVILSVVCLALLSYFSNSASQSRLTNQRLSATHLANARLHEVQAMGFSQLQTWASRSPGTLPNITRGIYLLETEVSSHHSDYPSHPDILYITVTAYWQPDPSQGAGEYRHKVSITGAVKKNYAIAGGGSS</sequence>
<feature type="transmembrane region" description="Helical" evidence="1">
    <location>
        <begin position="21"/>
        <end position="45"/>
    </location>
</feature>
<evidence type="ECO:0000313" key="3">
    <source>
        <dbReference type="Proteomes" id="UP001292216"/>
    </source>
</evidence>
<dbReference type="RefSeq" id="WP_028539823.1">
    <property type="nucleotide sequence ID" value="NZ_CBCSKM010000014.1"/>
</dbReference>
<evidence type="ECO:0000256" key="1">
    <source>
        <dbReference type="SAM" id="Phobius"/>
    </source>
</evidence>
<accession>A0ABU5PQP6</accession>
<gene>
    <name evidence="2" type="ORF">U9M73_20270</name>
</gene>
<evidence type="ECO:0000313" key="2">
    <source>
        <dbReference type="EMBL" id="MEA3572265.1"/>
    </source>
</evidence>
<reference evidence="2 3" key="1">
    <citation type="submission" date="2023-12" db="EMBL/GenBank/DDBJ databases">
        <title>Whole genome sequencing of Paenibacillus phoenicis isolated from the Phoenix Mars Lander spacecraft assembly facility.</title>
        <authorList>
            <person name="Garcia A."/>
            <person name="Venkateswaran K."/>
        </authorList>
    </citation>
    <scope>NUCLEOTIDE SEQUENCE [LARGE SCALE GENOMIC DNA]</scope>
    <source>
        <strain evidence="2 3">3PO2SA</strain>
    </source>
</reference>
<dbReference type="EMBL" id="JAYERP010000001">
    <property type="protein sequence ID" value="MEA3572265.1"/>
    <property type="molecule type" value="Genomic_DNA"/>
</dbReference>
<dbReference type="Proteomes" id="UP001292216">
    <property type="component" value="Unassembled WGS sequence"/>
</dbReference>
<comment type="caution">
    <text evidence="2">The sequence shown here is derived from an EMBL/GenBank/DDBJ whole genome shotgun (WGS) entry which is preliminary data.</text>
</comment>
<keyword evidence="3" id="KW-1185">Reference proteome</keyword>